<keyword evidence="1" id="KW-1133">Transmembrane helix</keyword>
<protein>
    <submittedName>
        <fullName evidence="2">Uncharacterized protein</fullName>
    </submittedName>
</protein>
<evidence type="ECO:0000313" key="2">
    <source>
        <dbReference type="EMBL" id="NOJ25700.1"/>
    </source>
</evidence>
<dbReference type="EMBL" id="VTXP01000020">
    <property type="protein sequence ID" value="NOJ25700.1"/>
    <property type="molecule type" value="Genomic_DNA"/>
</dbReference>
<accession>A0AAP6ZPA5</accession>
<evidence type="ECO:0000313" key="3">
    <source>
        <dbReference type="Proteomes" id="UP000576645"/>
    </source>
</evidence>
<dbReference type="Proteomes" id="UP000576645">
    <property type="component" value="Unassembled WGS sequence"/>
</dbReference>
<sequence>MTVAIYVVLCVVLSFVYYVRVNSISERKIGLILLAVYAVDTSFKTSLICFENYAELSKYFDDQTMAILIIAMVYVSWLAIEPLWVDIKRGSTKKLEAATDD</sequence>
<feature type="transmembrane region" description="Helical" evidence="1">
    <location>
        <begin position="6"/>
        <end position="24"/>
    </location>
</feature>
<feature type="transmembrane region" description="Helical" evidence="1">
    <location>
        <begin position="31"/>
        <end position="53"/>
    </location>
</feature>
<organism evidence="2 3">
    <name type="scientific">Vibrio coralliilyticus</name>
    <dbReference type="NCBI Taxonomy" id="190893"/>
    <lineage>
        <taxon>Bacteria</taxon>
        <taxon>Pseudomonadati</taxon>
        <taxon>Pseudomonadota</taxon>
        <taxon>Gammaproteobacteria</taxon>
        <taxon>Vibrionales</taxon>
        <taxon>Vibrionaceae</taxon>
        <taxon>Vibrio</taxon>
    </lineage>
</organism>
<reference evidence="2 3" key="1">
    <citation type="submission" date="2019-09" db="EMBL/GenBank/DDBJ databases">
        <title>Draft genome sequencing and comparative genomics of hatchery-associated Vibrios.</title>
        <authorList>
            <person name="Kehlet-Delgado H."/>
            <person name="Mueller R.S."/>
        </authorList>
    </citation>
    <scope>NUCLEOTIDE SEQUENCE [LARGE SCALE GENOMIC DNA]</scope>
    <source>
        <strain evidence="2 3">09-121-3</strain>
    </source>
</reference>
<feature type="transmembrane region" description="Helical" evidence="1">
    <location>
        <begin position="65"/>
        <end position="85"/>
    </location>
</feature>
<proteinExistence type="predicted"/>
<gene>
    <name evidence="2" type="ORF">F0238_23550</name>
</gene>
<dbReference type="AlphaFoldDB" id="A0AAP6ZPA5"/>
<dbReference type="RefSeq" id="WP_064486320.1">
    <property type="nucleotide sequence ID" value="NZ_CM004383.1"/>
</dbReference>
<comment type="caution">
    <text evidence="2">The sequence shown here is derived from an EMBL/GenBank/DDBJ whole genome shotgun (WGS) entry which is preliminary data.</text>
</comment>
<name>A0AAP6ZPA5_9VIBR</name>
<evidence type="ECO:0000256" key="1">
    <source>
        <dbReference type="SAM" id="Phobius"/>
    </source>
</evidence>
<keyword evidence="1" id="KW-0812">Transmembrane</keyword>
<keyword evidence="1" id="KW-0472">Membrane</keyword>